<comment type="caution">
    <text evidence="1">The sequence shown here is derived from an EMBL/GenBank/DDBJ whole genome shotgun (WGS) entry which is preliminary data.</text>
</comment>
<keyword evidence="1" id="KW-0489">Methyltransferase</keyword>
<keyword evidence="2" id="KW-1185">Reference proteome</keyword>
<dbReference type="GO" id="GO:0008168">
    <property type="term" value="F:methyltransferase activity"/>
    <property type="evidence" value="ECO:0007669"/>
    <property type="project" value="UniProtKB-KW"/>
</dbReference>
<dbReference type="GO" id="GO:0032259">
    <property type="term" value="P:methylation"/>
    <property type="evidence" value="ECO:0007669"/>
    <property type="project" value="UniProtKB-KW"/>
</dbReference>
<dbReference type="InterPro" id="IPR025247">
    <property type="entry name" value="EcoRI-like_methylase"/>
</dbReference>
<dbReference type="InterPro" id="IPR002052">
    <property type="entry name" value="DNA_methylase_N6_adenine_CS"/>
</dbReference>
<reference evidence="1 2" key="1">
    <citation type="submission" date="2019-02" db="EMBL/GenBank/DDBJ databases">
        <title>Arundinibacter roseus gen. nov., sp. nov., a new member of the family Cytophagaceae.</title>
        <authorList>
            <person name="Szuroczki S."/>
            <person name="Khayer B."/>
            <person name="Sproer C."/>
            <person name="Toumi M."/>
            <person name="Szabo A."/>
            <person name="Felfoldi T."/>
            <person name="Schumann P."/>
            <person name="Toth E."/>
        </authorList>
    </citation>
    <scope>NUCLEOTIDE SEQUENCE [LARGE SCALE GENOMIC DNA]</scope>
    <source>
        <strain evidence="1 2">DMA-k-7a</strain>
    </source>
</reference>
<protein>
    <submittedName>
        <fullName evidence="1">DNA methyltransferase</fullName>
    </submittedName>
</protein>
<proteinExistence type="predicted"/>
<gene>
    <name evidence="1" type="ORF">EZE20_12090</name>
</gene>
<dbReference type="GO" id="GO:0003676">
    <property type="term" value="F:nucleic acid binding"/>
    <property type="evidence" value="ECO:0007669"/>
    <property type="project" value="InterPro"/>
</dbReference>
<dbReference type="Pfam" id="PF13651">
    <property type="entry name" value="EcoRI_methylase"/>
    <property type="match status" value="1"/>
</dbReference>
<dbReference type="RefSeq" id="WP_132117951.1">
    <property type="nucleotide sequence ID" value="NZ_SMJU01000007.1"/>
</dbReference>
<dbReference type="OrthoDB" id="9774673at2"/>
<accession>A0A4R4K9F5</accession>
<sequence length="379" mass="43790">MANINLSKAKNAKNDEFYTQYHDIEKEINAYLDFDPDVFRGKTILLPCDDPEWSNFTKFFAQNFERFGIKKLISTSYAVESRHYKTGYQITMFEQNAPQYDKTKATKNGKIFTLTRDQSGDSKVDVNDLVWQYLDGDGDFNSEEVKKLRDEADIIITNPPFSLFRDFLSWIVRAGKQFVIIGNMNAITYKEVFPLIKKNKMWLGATGNGNDMVFAVPKGTEVDEKDKQKAARLGYVGDYTRLGNSCWFTTIDHGRRHQPLQLMTMADNLRFNKKLKGKEKYDQYDNYDAIDVPFTDAIPNDFDGVMGVPISFLDKYSPEQFEIVGITDREADNAFRTKIYTRKDSSKFSDLNRRATIKTNDEIVPVYARLLIKSKKLTE</sequence>
<dbReference type="EMBL" id="SMJU01000007">
    <property type="protein sequence ID" value="TDB64417.1"/>
    <property type="molecule type" value="Genomic_DNA"/>
</dbReference>
<name>A0A4R4K9F5_9BACT</name>
<dbReference type="Proteomes" id="UP000295706">
    <property type="component" value="Unassembled WGS sequence"/>
</dbReference>
<organism evidence="1 2">
    <name type="scientific">Arundinibacter roseus</name>
    <dbReference type="NCBI Taxonomy" id="2070510"/>
    <lineage>
        <taxon>Bacteria</taxon>
        <taxon>Pseudomonadati</taxon>
        <taxon>Bacteroidota</taxon>
        <taxon>Cytophagia</taxon>
        <taxon>Cytophagales</taxon>
        <taxon>Spirosomataceae</taxon>
        <taxon>Arundinibacter</taxon>
    </lineage>
</organism>
<dbReference type="AlphaFoldDB" id="A0A4R4K9F5"/>
<evidence type="ECO:0000313" key="1">
    <source>
        <dbReference type="EMBL" id="TDB64417.1"/>
    </source>
</evidence>
<dbReference type="PROSITE" id="PS00092">
    <property type="entry name" value="N6_MTASE"/>
    <property type="match status" value="1"/>
</dbReference>
<evidence type="ECO:0000313" key="2">
    <source>
        <dbReference type="Proteomes" id="UP000295706"/>
    </source>
</evidence>
<keyword evidence="1" id="KW-0808">Transferase</keyword>